<reference evidence="1 2" key="1">
    <citation type="submission" date="2020-12" db="EMBL/GenBank/DDBJ databases">
        <title>FDA dAtabase for Regulatory Grade micrObial Sequences (FDA-ARGOS): Supporting development and validation of Infectious Disease Dx tests.</title>
        <authorList>
            <person name="Sproer C."/>
            <person name="Gronow S."/>
            <person name="Severitt S."/>
            <person name="Schroder I."/>
            <person name="Tallon L."/>
            <person name="Sadzewicz L."/>
            <person name="Zhao X."/>
            <person name="Boylan J."/>
            <person name="Ott S."/>
            <person name="Bowen H."/>
            <person name="Vavikolanu K."/>
            <person name="Mehta A."/>
            <person name="Aluvathingal J."/>
            <person name="Nadendla S."/>
            <person name="Lowell S."/>
            <person name="Myers T."/>
            <person name="Yan Y."/>
            <person name="Sichtig H."/>
        </authorList>
    </citation>
    <scope>NUCLEOTIDE SEQUENCE [LARGE SCALE GENOMIC DNA]</scope>
    <source>
        <strain evidence="1 2">FDAARGOS_902</strain>
    </source>
</reference>
<dbReference type="RefSeq" id="WP_101624686.1">
    <property type="nucleotide sequence ID" value="NZ_CP065629.1"/>
</dbReference>
<dbReference type="KEGG" id="bcau:I6G59_17420"/>
<accession>A0A7T2WN88</accession>
<evidence type="ECO:0008006" key="3">
    <source>
        <dbReference type="Google" id="ProtNLM"/>
    </source>
</evidence>
<organism evidence="1 2">
    <name type="scientific">Brevibacterium casei</name>
    <dbReference type="NCBI Taxonomy" id="33889"/>
    <lineage>
        <taxon>Bacteria</taxon>
        <taxon>Bacillati</taxon>
        <taxon>Actinomycetota</taxon>
        <taxon>Actinomycetes</taxon>
        <taxon>Micrococcales</taxon>
        <taxon>Brevibacteriaceae</taxon>
        <taxon>Brevibacterium</taxon>
    </lineage>
</organism>
<dbReference type="SUPFAM" id="SSF75169">
    <property type="entry name" value="DsrEFH-like"/>
    <property type="match status" value="1"/>
</dbReference>
<dbReference type="Gene3D" id="3.40.1260.10">
    <property type="entry name" value="DsrEFH-like"/>
    <property type="match status" value="1"/>
</dbReference>
<gene>
    <name evidence="1" type="ORF">I6G59_17420</name>
</gene>
<dbReference type="AlphaFoldDB" id="A0A7T2WN88"/>
<dbReference type="EMBL" id="CP065682">
    <property type="protein sequence ID" value="QPS33670.1"/>
    <property type="molecule type" value="Genomic_DNA"/>
</dbReference>
<proteinExistence type="predicted"/>
<dbReference type="Proteomes" id="UP000594979">
    <property type="component" value="Chromosome"/>
</dbReference>
<evidence type="ECO:0000313" key="1">
    <source>
        <dbReference type="EMBL" id="QPS33670.1"/>
    </source>
</evidence>
<sequence length="111" mass="11627">MAMAHQTSKEVILHASDEAGDVQRAIEAANTLRATDPELEARIIVTGPALSGLTGHDGLEIPEGVQVEACRIGMGRRGIAEQELRPSVQTTPSAVVTIVQAQSAGAAYVRI</sequence>
<dbReference type="GeneID" id="99773693"/>
<evidence type="ECO:0000313" key="2">
    <source>
        <dbReference type="Proteomes" id="UP000594979"/>
    </source>
</evidence>
<protein>
    <recommendedName>
        <fullName evidence="3">Intracellular sulfur oxidation protein, DsrE/DsrF family</fullName>
    </recommendedName>
</protein>
<dbReference type="InterPro" id="IPR027396">
    <property type="entry name" value="DsrEFH-like"/>
</dbReference>
<name>A0A7T2WN88_9MICO</name>